<dbReference type="PANTHER" id="PTHR40036">
    <property type="entry name" value="MACROCIN O-METHYLTRANSFERASE"/>
    <property type="match status" value="1"/>
</dbReference>
<dbReference type="STRING" id="573413.Spirs_1337"/>
<proteinExistence type="predicted"/>
<dbReference type="AlphaFoldDB" id="E1R442"/>
<sequence>MGQPIGEDERSAAELLQSRGWGVEAPMQFRSDMEEAFFSLWRRVEPFTMTSLERGYALYRSVLHLLNRKLPGSFIECGVWKGGSALLMALTILAEGARPRDIYLFDTFRGMPEPGEEDKIAWSGESVKGRWKRQDFADWAVGRKEVAERILSIGYPPQRLHLVEGDVEETLPPFSHEAGPVALLRLDTDWYASTRVELEVLYPRLQRGGVLIIDDYGHFTGARKAVDDYFGGREDAPLLSRVDYTGRVGVKP</sequence>
<dbReference type="InterPro" id="IPR029063">
    <property type="entry name" value="SAM-dependent_MTases_sf"/>
</dbReference>
<dbReference type="EMBL" id="CP002116">
    <property type="protein sequence ID" value="ADK80464.1"/>
    <property type="molecule type" value="Genomic_DNA"/>
</dbReference>
<keyword evidence="2" id="KW-1185">Reference proteome</keyword>
<organism evidence="1 2">
    <name type="scientific">Sediminispirochaeta smaragdinae (strain DSM 11293 / JCM 15392 / SEBR 4228)</name>
    <name type="common">Spirochaeta smaragdinae</name>
    <dbReference type="NCBI Taxonomy" id="573413"/>
    <lineage>
        <taxon>Bacteria</taxon>
        <taxon>Pseudomonadati</taxon>
        <taxon>Spirochaetota</taxon>
        <taxon>Spirochaetia</taxon>
        <taxon>Spirochaetales</taxon>
        <taxon>Spirochaetaceae</taxon>
        <taxon>Sediminispirochaeta</taxon>
    </lineage>
</organism>
<dbReference type="Pfam" id="PF05711">
    <property type="entry name" value="TylF"/>
    <property type="match status" value="1"/>
</dbReference>
<reference evidence="1 2" key="1">
    <citation type="journal article" date="2010" name="Stand. Genomic Sci.">
        <title>Complete genome sequence of Spirochaeta smaragdinae type strain (SEBR 4228).</title>
        <authorList>
            <person name="Mavromatis K."/>
            <person name="Yasawong M."/>
            <person name="Chertkov O."/>
            <person name="Lapidus A."/>
            <person name="Lucas S."/>
            <person name="Nolan M."/>
            <person name="Del Rio T.G."/>
            <person name="Tice H."/>
            <person name="Cheng J.F."/>
            <person name="Pitluck S."/>
            <person name="Liolios K."/>
            <person name="Ivanova N."/>
            <person name="Tapia R."/>
            <person name="Han C."/>
            <person name="Bruce D."/>
            <person name="Goodwin L."/>
            <person name="Pati A."/>
            <person name="Chen A."/>
            <person name="Palaniappan K."/>
            <person name="Land M."/>
            <person name="Hauser L."/>
            <person name="Chang Y.J."/>
            <person name="Jeffries C.D."/>
            <person name="Detter J.C."/>
            <person name="Rohde M."/>
            <person name="Brambilla E."/>
            <person name="Spring S."/>
            <person name="Goker M."/>
            <person name="Sikorski J."/>
            <person name="Woyke T."/>
            <person name="Bristow J."/>
            <person name="Eisen J.A."/>
            <person name="Markowitz V."/>
            <person name="Hugenholtz P."/>
            <person name="Klenk H.P."/>
            <person name="Kyrpides N.C."/>
        </authorList>
    </citation>
    <scope>NUCLEOTIDE SEQUENCE [LARGE SCALE GENOMIC DNA]</scope>
    <source>
        <strain evidence="2">DSM 11293 / JCM 15392 / SEBR 4228</strain>
    </source>
</reference>
<gene>
    <name evidence="1" type="ordered locus">Spirs_1337</name>
</gene>
<dbReference type="RefSeq" id="WP_013253928.1">
    <property type="nucleotide sequence ID" value="NC_014364.1"/>
</dbReference>
<dbReference type="KEGG" id="ssm:Spirs_1337"/>
<dbReference type="HOGENOM" id="CLU_062821_0_1_12"/>
<accession>E1R442</accession>
<dbReference type="InterPro" id="IPR008884">
    <property type="entry name" value="TylF_MeTrfase"/>
</dbReference>
<protein>
    <submittedName>
        <fullName evidence="1">Macrocin-O-methyltransferase</fullName>
    </submittedName>
</protein>
<dbReference type="SUPFAM" id="SSF53335">
    <property type="entry name" value="S-adenosyl-L-methionine-dependent methyltransferases"/>
    <property type="match status" value="1"/>
</dbReference>
<evidence type="ECO:0000313" key="1">
    <source>
        <dbReference type="EMBL" id="ADK80464.1"/>
    </source>
</evidence>
<dbReference type="OrthoDB" id="149130at2"/>
<name>E1R442_SEDSS</name>
<dbReference type="eggNOG" id="COG4122">
    <property type="taxonomic scope" value="Bacteria"/>
</dbReference>
<dbReference type="PANTHER" id="PTHR40036:SF1">
    <property type="entry name" value="MACROCIN O-METHYLTRANSFERASE"/>
    <property type="match status" value="1"/>
</dbReference>
<dbReference type="Gene3D" id="3.40.50.150">
    <property type="entry name" value="Vaccinia Virus protein VP39"/>
    <property type="match status" value="1"/>
</dbReference>
<dbReference type="Proteomes" id="UP000002318">
    <property type="component" value="Chromosome"/>
</dbReference>
<evidence type="ECO:0000313" key="2">
    <source>
        <dbReference type="Proteomes" id="UP000002318"/>
    </source>
</evidence>